<dbReference type="AlphaFoldDB" id="A0A9Q1JWA0"/>
<protein>
    <submittedName>
        <fullName evidence="1">Uncharacterized protein</fullName>
    </submittedName>
</protein>
<dbReference type="EMBL" id="JAKOGI010000632">
    <property type="protein sequence ID" value="KAJ8432129.1"/>
    <property type="molecule type" value="Genomic_DNA"/>
</dbReference>
<organism evidence="1 2">
    <name type="scientific">Carnegiea gigantea</name>
    <dbReference type="NCBI Taxonomy" id="171969"/>
    <lineage>
        <taxon>Eukaryota</taxon>
        <taxon>Viridiplantae</taxon>
        <taxon>Streptophyta</taxon>
        <taxon>Embryophyta</taxon>
        <taxon>Tracheophyta</taxon>
        <taxon>Spermatophyta</taxon>
        <taxon>Magnoliopsida</taxon>
        <taxon>eudicotyledons</taxon>
        <taxon>Gunneridae</taxon>
        <taxon>Pentapetalae</taxon>
        <taxon>Caryophyllales</taxon>
        <taxon>Cactineae</taxon>
        <taxon>Cactaceae</taxon>
        <taxon>Cactoideae</taxon>
        <taxon>Echinocereeae</taxon>
        <taxon>Carnegiea</taxon>
    </lineage>
</organism>
<gene>
    <name evidence="1" type="ORF">Cgig2_027711</name>
</gene>
<comment type="caution">
    <text evidence="1">The sequence shown here is derived from an EMBL/GenBank/DDBJ whole genome shotgun (WGS) entry which is preliminary data.</text>
</comment>
<evidence type="ECO:0000313" key="2">
    <source>
        <dbReference type="Proteomes" id="UP001153076"/>
    </source>
</evidence>
<name>A0A9Q1JWA0_9CARY</name>
<proteinExistence type="predicted"/>
<reference evidence="1" key="1">
    <citation type="submission" date="2022-04" db="EMBL/GenBank/DDBJ databases">
        <title>Carnegiea gigantea Genome sequencing and assembly v2.</title>
        <authorList>
            <person name="Copetti D."/>
            <person name="Sanderson M.J."/>
            <person name="Burquez A."/>
            <person name="Wojciechowski M.F."/>
        </authorList>
    </citation>
    <scope>NUCLEOTIDE SEQUENCE</scope>
    <source>
        <strain evidence="1">SGP5-SGP5p</strain>
        <tissue evidence="1">Aerial part</tissue>
    </source>
</reference>
<evidence type="ECO:0000313" key="1">
    <source>
        <dbReference type="EMBL" id="KAJ8432129.1"/>
    </source>
</evidence>
<keyword evidence="2" id="KW-1185">Reference proteome</keyword>
<dbReference type="Proteomes" id="UP001153076">
    <property type="component" value="Unassembled WGS sequence"/>
</dbReference>
<accession>A0A9Q1JWA0</accession>
<sequence>MGLGLAREPDWVPWIGSGSFLVLAQDQDENIQTATPFKADHTDTDTRGTRRDKSSETFMWVRLDYLPLLLKRQNFMQVGHTISLERQAFIWVRLNHLPVSLAQRTSKWVKLNYLPLLLEQRTFLRVSSEPSYGSGLIIILHHCSSRPLSGLALIIFLCRWSSRLLYGVANLHVNKADFIYEMLELSLSASDFDKYLRMHSILFCMYASDAHGFTGLYVRLNHLPFSLEQWTFLRIKLNYLPVSLEQ</sequence>